<reference evidence="1 2" key="1">
    <citation type="submission" date="2018-08" db="EMBL/GenBank/DDBJ databases">
        <title>A genome reference for cultivated species of the human gut microbiota.</title>
        <authorList>
            <person name="Zou Y."/>
            <person name="Xue W."/>
            <person name="Luo G."/>
        </authorList>
    </citation>
    <scope>NUCLEOTIDE SEQUENCE [LARGE SCALE GENOMIC DNA]</scope>
    <source>
        <strain evidence="1 2">OM02-12</strain>
    </source>
</reference>
<accession>A0A3E5GPY6</accession>
<keyword evidence="2" id="KW-1185">Reference proteome</keyword>
<dbReference type="SUPFAM" id="SSF52200">
    <property type="entry name" value="Toll/Interleukin receptor TIR domain"/>
    <property type="match status" value="1"/>
</dbReference>
<name>A0A3E5GPY6_9FIRM</name>
<dbReference type="Proteomes" id="UP000261055">
    <property type="component" value="Unassembled WGS sequence"/>
</dbReference>
<sequence>MYRCFKLSLDLHILKNNEHEFVEKYRKRGDKLKIELINSFESILNAAIDENEVISGEDFINGWFPITNYDVFLSYSHDDEESALFLAGFLESQFGLKVFIDSLFWGSADELLWEIDKEYCLNDTGDFDYKKRNFTTTHVHAMLTTAIAKAIYNSEIVIFLNSEKSIYKIEEEVEKNRTLSPWIYEEIFLTSVIGTREWYEHRGEIITEKMAYFEKAFQVSYVLPDEHLIALKYTDLLEWKKQWDNRRKCSNGRYGDLFLKENERIRHPLNVLYDCTCGYKE</sequence>
<comment type="caution">
    <text evidence="1">The sequence shown here is derived from an EMBL/GenBank/DDBJ whole genome shotgun (WGS) entry which is preliminary data.</text>
</comment>
<gene>
    <name evidence="1" type="ORF">DXB12_14510</name>
</gene>
<protein>
    <recommendedName>
        <fullName evidence="3">TIR domain-containing protein</fullName>
    </recommendedName>
</protein>
<dbReference type="EMBL" id="QSVQ01000022">
    <property type="protein sequence ID" value="RGO47295.1"/>
    <property type="molecule type" value="Genomic_DNA"/>
</dbReference>
<dbReference type="AlphaFoldDB" id="A0A3E5GPY6"/>
<evidence type="ECO:0000313" key="1">
    <source>
        <dbReference type="EMBL" id="RGO47295.1"/>
    </source>
</evidence>
<evidence type="ECO:0008006" key="3">
    <source>
        <dbReference type="Google" id="ProtNLM"/>
    </source>
</evidence>
<dbReference type="RefSeq" id="WP_117614145.1">
    <property type="nucleotide sequence ID" value="NZ_QSVQ01000022.1"/>
</dbReference>
<dbReference type="Gene3D" id="3.40.50.10140">
    <property type="entry name" value="Toll/interleukin-1 receptor homology (TIR) domain"/>
    <property type="match status" value="1"/>
</dbReference>
<evidence type="ECO:0000313" key="2">
    <source>
        <dbReference type="Proteomes" id="UP000261055"/>
    </source>
</evidence>
<dbReference type="InterPro" id="IPR035897">
    <property type="entry name" value="Toll_tir_struct_dom_sf"/>
</dbReference>
<proteinExistence type="predicted"/>
<organism evidence="1 2">
    <name type="scientific">Dorea formicigenerans</name>
    <dbReference type="NCBI Taxonomy" id="39486"/>
    <lineage>
        <taxon>Bacteria</taxon>
        <taxon>Bacillati</taxon>
        <taxon>Bacillota</taxon>
        <taxon>Clostridia</taxon>
        <taxon>Lachnospirales</taxon>
        <taxon>Lachnospiraceae</taxon>
        <taxon>Dorea</taxon>
    </lineage>
</organism>